<proteinExistence type="predicted"/>
<dbReference type="Proteomes" id="UP000601435">
    <property type="component" value="Unassembled WGS sequence"/>
</dbReference>
<accession>A0A812NER6</accession>
<keyword evidence="2" id="KW-1185">Reference proteome</keyword>
<dbReference type="InterPro" id="IPR021516">
    <property type="entry name" value="DUF3179"/>
</dbReference>
<evidence type="ECO:0000313" key="2">
    <source>
        <dbReference type="Proteomes" id="UP000601435"/>
    </source>
</evidence>
<dbReference type="OrthoDB" id="406593at2759"/>
<feature type="non-terminal residue" evidence="1">
    <location>
        <position position="1"/>
    </location>
</feature>
<gene>
    <name evidence="1" type="ORF">SNEC2469_LOCUS7472</name>
</gene>
<dbReference type="Pfam" id="PF11376">
    <property type="entry name" value="DUF3179"/>
    <property type="match status" value="1"/>
</dbReference>
<sequence length="123" mass="14468">MTQLENNLVMYDKNSMEPVQQLWGTTENRMECQCGLEKVERMKEWPTYRLTLKDFCKAWPGAKVFVNDYSTKGLKPTFSENPVVYLYDLMMDTIFAQSIIYQKTNEKPVFPTLKHVDSRLPSK</sequence>
<dbReference type="AlphaFoldDB" id="A0A812NER6"/>
<protein>
    <submittedName>
        <fullName evidence="1">Uncharacterized protein</fullName>
    </submittedName>
</protein>
<evidence type="ECO:0000313" key="1">
    <source>
        <dbReference type="EMBL" id="CAE7302317.1"/>
    </source>
</evidence>
<reference evidence="1" key="1">
    <citation type="submission" date="2021-02" db="EMBL/GenBank/DDBJ databases">
        <authorList>
            <person name="Dougan E. K."/>
            <person name="Rhodes N."/>
            <person name="Thang M."/>
            <person name="Chan C."/>
        </authorList>
    </citation>
    <scope>NUCLEOTIDE SEQUENCE</scope>
</reference>
<organism evidence="1 2">
    <name type="scientific">Symbiodinium necroappetens</name>
    <dbReference type="NCBI Taxonomy" id="1628268"/>
    <lineage>
        <taxon>Eukaryota</taxon>
        <taxon>Sar</taxon>
        <taxon>Alveolata</taxon>
        <taxon>Dinophyceae</taxon>
        <taxon>Suessiales</taxon>
        <taxon>Symbiodiniaceae</taxon>
        <taxon>Symbiodinium</taxon>
    </lineage>
</organism>
<comment type="caution">
    <text evidence="1">The sequence shown here is derived from an EMBL/GenBank/DDBJ whole genome shotgun (WGS) entry which is preliminary data.</text>
</comment>
<dbReference type="EMBL" id="CAJNJA010012665">
    <property type="protein sequence ID" value="CAE7302317.1"/>
    <property type="molecule type" value="Genomic_DNA"/>
</dbReference>
<name>A0A812NER6_9DINO</name>